<evidence type="ECO:0000256" key="10">
    <source>
        <dbReference type="PIRSR" id="PIRSR005091-2"/>
    </source>
</evidence>
<keyword evidence="5 12" id="KW-0812">Transmembrane</keyword>
<dbReference type="InterPro" id="IPR000917">
    <property type="entry name" value="Sulfatase_N"/>
</dbReference>
<evidence type="ECO:0000256" key="8">
    <source>
        <dbReference type="PIRNR" id="PIRNR005091"/>
    </source>
</evidence>
<feature type="transmembrane region" description="Helical" evidence="12">
    <location>
        <begin position="149"/>
        <end position="169"/>
    </location>
</feature>
<dbReference type="Gene3D" id="3.30.1120.170">
    <property type="match status" value="1"/>
</dbReference>
<feature type="binding site" evidence="10">
    <location>
        <position position="410"/>
    </location>
    <ligand>
        <name>substrate</name>
    </ligand>
</feature>
<dbReference type="PANTHER" id="PTHR47371:SF3">
    <property type="entry name" value="PHOSPHOGLYCEROL TRANSFERASE I"/>
    <property type="match status" value="1"/>
</dbReference>
<dbReference type="EMBL" id="QUBQ01000002">
    <property type="protein sequence ID" value="REK74947.1"/>
    <property type="molecule type" value="Genomic_DNA"/>
</dbReference>
<evidence type="ECO:0000256" key="2">
    <source>
        <dbReference type="ARBA" id="ARBA00004936"/>
    </source>
</evidence>
<feature type="transmembrane region" description="Helical" evidence="12">
    <location>
        <begin position="37"/>
        <end position="57"/>
    </location>
</feature>
<organism evidence="14 15">
    <name type="scientific">Paenibacillus paeoniae</name>
    <dbReference type="NCBI Taxonomy" id="2292705"/>
    <lineage>
        <taxon>Bacteria</taxon>
        <taxon>Bacillati</taxon>
        <taxon>Bacillota</taxon>
        <taxon>Bacilli</taxon>
        <taxon>Bacillales</taxon>
        <taxon>Paenibacillaceae</taxon>
        <taxon>Paenibacillus</taxon>
    </lineage>
</organism>
<feature type="binding site" evidence="11">
    <location>
        <position position="251"/>
    </location>
    <ligand>
        <name>Mn(2+)</name>
        <dbReference type="ChEBI" id="CHEBI:29035"/>
    </ligand>
</feature>
<comment type="pathway">
    <text evidence="2">Cell wall biogenesis; lipoteichoic acid biosynthesis.</text>
</comment>
<keyword evidence="10" id="KW-0464">Manganese</keyword>
<dbReference type="SUPFAM" id="SSF53649">
    <property type="entry name" value="Alkaline phosphatase-like"/>
    <property type="match status" value="1"/>
</dbReference>
<evidence type="ECO:0000256" key="4">
    <source>
        <dbReference type="ARBA" id="ARBA00022475"/>
    </source>
</evidence>
<feature type="transmembrane region" description="Helical" evidence="12">
    <location>
        <begin position="12"/>
        <end position="31"/>
    </location>
</feature>
<accession>A0A371PG69</accession>
<feature type="transmembrane region" description="Helical" evidence="12">
    <location>
        <begin position="118"/>
        <end position="137"/>
    </location>
</feature>
<keyword evidence="15" id="KW-1185">Reference proteome</keyword>
<dbReference type="InterPro" id="IPR017850">
    <property type="entry name" value="Alkaline_phosphatase_core_sf"/>
</dbReference>
<evidence type="ECO:0000313" key="15">
    <source>
        <dbReference type="Proteomes" id="UP000261905"/>
    </source>
</evidence>
<sequence length="624" mass="70079">MNSILNVYRKAPFWTTFILIMLKMTLFRQFTFDGVQVGRLLSDAAAVLVLLCVLELITTSRWKTLVMGVCNAILSFILFACSVYFSFFGSIPTYTALHGLGQVGQVKDSVESAIELKFYVLFLDLAILLVLYLLSFWSKGDKSASRPAAKPVYVGVALMIAIGASFFYIRSDLDIPNELVQAERLGVLNYQVATAMKEKNENDLIKHGSASETRQALEQLENSFYGSAVEAGTPNYYGVAKGKNVIVIQLESFQNLMIGLKVNGQEVTPVLNDLIANGSFYFPKTFQQIGQGNTSDAEFISNTGIYPTGSIAMSKGYGDREIPSMPRLLAEHNYVSNTFHVNDVTFWDRDKLYPALGFDKYYDRPSFKDDKFNGFGASDGEMYRVGLEKLTELHNQGKPFYAQFISTSSHHPFWVKADFLNIKLPTELSGTQMGHYVTAINYTDKALGEFIEQLKEKGIWEDTILVAYGDHFGLQIKENDSDWIEEVLGVKYDDQASRFNIPLLIHVPGVEGKTMEGVAGQVDMMPTVANLLGISLKEEDHTVFGKDLLNTKKNVIGMRYYMPTGSFFNDDIMFVPGKGFEDGTAIDLKTLEPVKDFSKYRADYDYVLELMKLSDEYMKLLPKR</sequence>
<evidence type="ECO:0000313" key="14">
    <source>
        <dbReference type="EMBL" id="REK74947.1"/>
    </source>
</evidence>
<evidence type="ECO:0000256" key="1">
    <source>
        <dbReference type="ARBA" id="ARBA00004651"/>
    </source>
</evidence>
<dbReference type="InterPro" id="IPR012160">
    <property type="entry name" value="LtaS-like"/>
</dbReference>
<evidence type="ECO:0000259" key="13">
    <source>
        <dbReference type="Pfam" id="PF00884"/>
    </source>
</evidence>
<dbReference type="Proteomes" id="UP000261905">
    <property type="component" value="Unassembled WGS sequence"/>
</dbReference>
<feature type="transmembrane region" description="Helical" evidence="12">
    <location>
        <begin position="64"/>
        <end position="87"/>
    </location>
</feature>
<dbReference type="RefSeq" id="WP_116046688.1">
    <property type="nucleotide sequence ID" value="NZ_QUBQ01000002.1"/>
</dbReference>
<feature type="binding site" evidence="11">
    <location>
        <position position="294"/>
    </location>
    <ligand>
        <name>Mn(2+)</name>
        <dbReference type="ChEBI" id="CHEBI:29035"/>
    </ligand>
</feature>
<dbReference type="AlphaFoldDB" id="A0A371PG69"/>
<feature type="binding site" evidence="11">
    <location>
        <position position="471"/>
    </location>
    <ligand>
        <name>Mn(2+)</name>
        <dbReference type="ChEBI" id="CHEBI:29035"/>
    </ligand>
</feature>
<dbReference type="OrthoDB" id="5901192at2"/>
<comment type="caution">
    <text evidence="14">The sequence shown here is derived from an EMBL/GenBank/DDBJ whole genome shotgun (WGS) entry which is preliminary data.</text>
</comment>
<evidence type="ECO:0000256" key="9">
    <source>
        <dbReference type="PIRSR" id="PIRSR005091-1"/>
    </source>
</evidence>
<dbReference type="CDD" id="cd16015">
    <property type="entry name" value="LTA_synthase"/>
    <property type="match status" value="1"/>
</dbReference>
<dbReference type="InterPro" id="IPR050448">
    <property type="entry name" value="OpgB/LTA_synthase_biosynth"/>
</dbReference>
<evidence type="ECO:0000256" key="7">
    <source>
        <dbReference type="ARBA" id="ARBA00023136"/>
    </source>
</evidence>
<keyword evidence="10" id="KW-0479">Metal-binding</keyword>
<feature type="domain" description="Sulfatase N-terminal" evidence="13">
    <location>
        <begin position="243"/>
        <end position="534"/>
    </location>
</feature>
<evidence type="ECO:0000256" key="12">
    <source>
        <dbReference type="SAM" id="Phobius"/>
    </source>
</evidence>
<proteinExistence type="inferred from homology"/>
<evidence type="ECO:0000256" key="5">
    <source>
        <dbReference type="ARBA" id="ARBA00022692"/>
    </source>
</evidence>
<comment type="similarity">
    <text evidence="3 8">Belongs to the LTA synthase family.</text>
</comment>
<evidence type="ECO:0000256" key="3">
    <source>
        <dbReference type="ARBA" id="ARBA00009983"/>
    </source>
</evidence>
<dbReference type="Pfam" id="PF00884">
    <property type="entry name" value="Sulfatase"/>
    <property type="match status" value="1"/>
</dbReference>
<dbReference type="Gene3D" id="3.40.720.10">
    <property type="entry name" value="Alkaline Phosphatase, subunit A"/>
    <property type="match status" value="1"/>
</dbReference>
<gene>
    <name evidence="14" type="ORF">DX130_14985</name>
</gene>
<dbReference type="PIRSF" id="PIRSF005091">
    <property type="entry name" value="Mmb_sulf_HI1246"/>
    <property type="match status" value="1"/>
</dbReference>
<name>A0A371PG69_9BACL</name>
<feature type="binding site" evidence="11">
    <location>
        <position position="470"/>
    </location>
    <ligand>
        <name>Mn(2+)</name>
        <dbReference type="ChEBI" id="CHEBI:29035"/>
    </ligand>
</feature>
<comment type="subcellular location">
    <subcellularLocation>
        <location evidence="1">Cell membrane</location>
        <topology evidence="1">Multi-pass membrane protein</topology>
    </subcellularLocation>
</comment>
<dbReference type="GO" id="GO:0005886">
    <property type="term" value="C:plasma membrane"/>
    <property type="evidence" value="ECO:0007669"/>
    <property type="project" value="UniProtKB-SubCell"/>
</dbReference>
<dbReference type="PANTHER" id="PTHR47371">
    <property type="entry name" value="LIPOTEICHOIC ACID SYNTHASE"/>
    <property type="match status" value="1"/>
</dbReference>
<feature type="active site" evidence="9">
    <location>
        <position position="294"/>
    </location>
</feature>
<evidence type="ECO:0000256" key="6">
    <source>
        <dbReference type="ARBA" id="ARBA00022989"/>
    </source>
</evidence>
<reference evidence="14 15" key="1">
    <citation type="submission" date="2018-08" db="EMBL/GenBank/DDBJ databases">
        <title>Paenibacillus sp. M4BSY-1, whole genome shotgun sequence.</title>
        <authorList>
            <person name="Tuo L."/>
        </authorList>
    </citation>
    <scope>NUCLEOTIDE SEQUENCE [LARGE SCALE GENOMIC DNA]</scope>
    <source>
        <strain evidence="14 15">M4BSY-1</strain>
    </source>
</reference>
<evidence type="ECO:0000256" key="11">
    <source>
        <dbReference type="PIRSR" id="PIRSR005091-3"/>
    </source>
</evidence>
<protein>
    <submittedName>
        <fullName evidence="14">LTA synthase family protein</fullName>
    </submittedName>
</protein>
<dbReference type="GO" id="GO:0046872">
    <property type="term" value="F:metal ion binding"/>
    <property type="evidence" value="ECO:0007669"/>
    <property type="project" value="UniProtKB-KW"/>
</dbReference>
<keyword evidence="4 8" id="KW-1003">Cell membrane</keyword>
<keyword evidence="6 12" id="KW-1133">Transmembrane helix</keyword>
<keyword evidence="7 8" id="KW-0472">Membrane</keyword>